<evidence type="ECO:0000259" key="5">
    <source>
        <dbReference type="Pfam" id="PF03633"/>
    </source>
</evidence>
<dbReference type="Proteomes" id="UP000800035">
    <property type="component" value="Unassembled WGS sequence"/>
</dbReference>
<evidence type="ECO:0000313" key="7">
    <source>
        <dbReference type="EMBL" id="KAF1959914.1"/>
    </source>
</evidence>
<evidence type="ECO:0000256" key="3">
    <source>
        <dbReference type="ARBA" id="ARBA00012757"/>
    </source>
</evidence>
<dbReference type="InterPro" id="IPR012341">
    <property type="entry name" value="6hp_glycosidase-like_sf"/>
</dbReference>
<dbReference type="InterPro" id="IPR005194">
    <property type="entry name" value="Glyco_hydro_65_C"/>
</dbReference>
<comment type="similarity">
    <text evidence="2">Belongs to the glycosyl hydrolase 65 family.</text>
</comment>
<feature type="domain" description="Glycoside hydrolase family 65 central catalytic" evidence="4">
    <location>
        <begin position="446"/>
        <end position="682"/>
    </location>
</feature>
<evidence type="ECO:0000256" key="1">
    <source>
        <dbReference type="ARBA" id="ARBA00001576"/>
    </source>
</evidence>
<dbReference type="Gene3D" id="1.50.10.10">
    <property type="match status" value="1"/>
</dbReference>
<dbReference type="EMBL" id="ML976984">
    <property type="protein sequence ID" value="KAF1959914.1"/>
    <property type="molecule type" value="Genomic_DNA"/>
</dbReference>
<dbReference type="InterPro" id="IPR011013">
    <property type="entry name" value="Gal_mutarotase_sf_dom"/>
</dbReference>
<accession>A0A6A5U5G4</accession>
<dbReference type="Pfam" id="PF03632">
    <property type="entry name" value="Glyco_hydro_65m"/>
    <property type="match status" value="1"/>
</dbReference>
<evidence type="ECO:0000259" key="6">
    <source>
        <dbReference type="Pfam" id="PF03636"/>
    </source>
</evidence>
<protein>
    <recommendedName>
        <fullName evidence="3">alpha,alpha-trehalase</fullName>
        <ecNumber evidence="3">3.2.1.28</ecNumber>
    </recommendedName>
</protein>
<dbReference type="GO" id="GO:0030246">
    <property type="term" value="F:carbohydrate binding"/>
    <property type="evidence" value="ECO:0007669"/>
    <property type="project" value="InterPro"/>
</dbReference>
<feature type="domain" description="Glycoside hydrolase family 65 C-terminal" evidence="5">
    <location>
        <begin position="791"/>
        <end position="837"/>
    </location>
</feature>
<dbReference type="GO" id="GO:0005993">
    <property type="term" value="P:trehalose catabolic process"/>
    <property type="evidence" value="ECO:0007669"/>
    <property type="project" value="TreeGrafter"/>
</dbReference>
<proteinExistence type="inferred from homology"/>
<dbReference type="GO" id="GO:0009277">
    <property type="term" value="C:fungal-type cell wall"/>
    <property type="evidence" value="ECO:0007669"/>
    <property type="project" value="TreeGrafter"/>
</dbReference>
<dbReference type="SUPFAM" id="SSF74650">
    <property type="entry name" value="Galactose mutarotase-like"/>
    <property type="match status" value="1"/>
</dbReference>
<evidence type="ECO:0000313" key="8">
    <source>
        <dbReference type="Proteomes" id="UP000800035"/>
    </source>
</evidence>
<reference evidence="7" key="1">
    <citation type="journal article" date="2020" name="Stud. Mycol.">
        <title>101 Dothideomycetes genomes: a test case for predicting lifestyles and emergence of pathogens.</title>
        <authorList>
            <person name="Haridas S."/>
            <person name="Albert R."/>
            <person name="Binder M."/>
            <person name="Bloem J."/>
            <person name="Labutti K."/>
            <person name="Salamov A."/>
            <person name="Andreopoulos B."/>
            <person name="Baker S."/>
            <person name="Barry K."/>
            <person name="Bills G."/>
            <person name="Bluhm B."/>
            <person name="Cannon C."/>
            <person name="Castanera R."/>
            <person name="Culley D."/>
            <person name="Daum C."/>
            <person name="Ezra D."/>
            <person name="Gonzalez J."/>
            <person name="Henrissat B."/>
            <person name="Kuo A."/>
            <person name="Liang C."/>
            <person name="Lipzen A."/>
            <person name="Lutzoni F."/>
            <person name="Magnuson J."/>
            <person name="Mondo S."/>
            <person name="Nolan M."/>
            <person name="Ohm R."/>
            <person name="Pangilinan J."/>
            <person name="Park H.-J."/>
            <person name="Ramirez L."/>
            <person name="Alfaro M."/>
            <person name="Sun H."/>
            <person name="Tritt A."/>
            <person name="Yoshinaga Y."/>
            <person name="Zwiers L.-H."/>
            <person name="Turgeon B."/>
            <person name="Goodwin S."/>
            <person name="Spatafora J."/>
            <person name="Crous P."/>
            <person name="Grigoriev I."/>
        </authorList>
    </citation>
    <scope>NUCLEOTIDE SEQUENCE</scope>
    <source>
        <strain evidence="7">CBS 675.92</strain>
    </source>
</reference>
<dbReference type="InterPro" id="IPR037018">
    <property type="entry name" value="GH65_N"/>
</dbReference>
<dbReference type="PANTHER" id="PTHR11051">
    <property type="entry name" value="GLYCOSYL HYDROLASE-RELATED"/>
    <property type="match status" value="1"/>
</dbReference>
<dbReference type="GO" id="GO:0004555">
    <property type="term" value="F:alpha,alpha-trehalase activity"/>
    <property type="evidence" value="ECO:0007669"/>
    <property type="project" value="UniProtKB-EC"/>
</dbReference>
<dbReference type="PANTHER" id="PTHR11051:SF8">
    <property type="entry name" value="PROTEIN-GLUCOSYLGALACTOSYLHYDROXYLYSINE GLUCOSIDASE"/>
    <property type="match status" value="1"/>
</dbReference>
<evidence type="ECO:0000259" key="4">
    <source>
        <dbReference type="Pfam" id="PF03632"/>
    </source>
</evidence>
<dbReference type="Gene3D" id="2.70.98.40">
    <property type="entry name" value="Glycoside hydrolase, family 65, N-terminal domain"/>
    <property type="match status" value="1"/>
</dbReference>
<feature type="domain" description="Glycoside hydrolase family 65 N-terminal" evidence="6">
    <location>
        <begin position="94"/>
        <end position="362"/>
    </location>
</feature>
<gene>
    <name evidence="7" type="ORF">CC80DRAFT_514329</name>
</gene>
<sequence length="1104" mass="120865">MSCEQSPLEPETLDACLLVLNESGAKARLVWRKGKHVVFSFFFLTPLLDQPALLVFPIFLLCPSVSAVVAPKIHFNNTSWDDSTWTLRTSDLQPGKFQSRMSLANGYMGLAVAASGPFFEIDTAFDGNDREGWPLFDRRQTHASIAGFYASVKHTGATNYPWLNQYGGESFISGVPHWSGLLVEADGAVLNASVDPGHVLGFESGVDFQRGVMGWSYRWVPGGEEGVGAPIGVEYSMFVHKLHVNQAVVRLRLTAEEDRNVTVYDVLDGTSAVRTDFVGKGFERDGETIWSVVSLFGLRGVVAFVYSTLVGGAGVDVSSRREITEGVFGSANASSIGQAVQVRLRAGQTAEISKFVGAASSDAFTDPKSTARKASVSGAASGYSTLLESHVEEWKSILPKHSVDSYRLPDGTLPANKHIHELQITSVTNPFHLLQNTIGPNAIRAAGNNTRLNVNSVSVCGLASSCYGGLIFWDAETWIALGLVTSHPQHIETVVNYRVEKYPQAKENVKMAYSSSKDQSGRFTGGAAYPWTSGRTGNCTGTGPCFDYEYHLNGDIALALRNHYIVTGDEARFKTDFLPIINDIAHFLSEVLDYNTTSGFYEIWNATDPDEYANNVNNVGFTTALILELLTETNTLNTLFHLPENATWKNLASQMRLPINKDVGIVLEYASMTGLSKVKQADVVLIDDLTNYKTNYSLTNLDYYANKQSWDGPGMTYATFSIVANNISPSGCSSYTYDLYSQHPYARLPWFQYSEQMDDVYATNGGTHPAFPFLTGMGGSNRIAIFGYLGLRLFADRLDIDPSLPPQITHLNHRTFYWQGHAINATSNTTHTTLRRLPALALATANPAYKTAHIPVTLGTRNATYTLSPDPSTPLIVPNRLLGQTTTVKGNILQCRPVLPTAYDYLPGQFPVAAIDGASSTKWQPYGADRMHYLTVDLSTNSSSSGKTIIYHPIAEIKLDWATTPPAYFEVLFTNHTLPPFNHNNSRSLYNPETDTYAPNPDIRNVSAGWVQISEPWVPGLDEAIRPVKGNQTNVTVGRDVDGGRVWSGRYAHLGVWGNLWDMGSGDGPTVAEWSVIAWDDDGEGEGEETGGFWADQMVLGGLE</sequence>
<dbReference type="InterPro" id="IPR005195">
    <property type="entry name" value="Glyco_hydro_65_M"/>
</dbReference>
<name>A0A6A5U5G4_9PLEO</name>
<comment type="catalytic activity">
    <reaction evidence="1">
        <text>alpha,alpha-trehalose + H2O = alpha-D-glucose + beta-D-glucose</text>
        <dbReference type="Rhea" id="RHEA:32675"/>
        <dbReference type="ChEBI" id="CHEBI:15377"/>
        <dbReference type="ChEBI" id="CHEBI:15903"/>
        <dbReference type="ChEBI" id="CHEBI:16551"/>
        <dbReference type="ChEBI" id="CHEBI:17925"/>
        <dbReference type="EC" id="3.2.1.28"/>
    </reaction>
</comment>
<dbReference type="InterPro" id="IPR005196">
    <property type="entry name" value="Glyco_hydro_65_N"/>
</dbReference>
<dbReference type="OrthoDB" id="200349at2759"/>
<organism evidence="7 8">
    <name type="scientific">Byssothecium circinans</name>
    <dbReference type="NCBI Taxonomy" id="147558"/>
    <lineage>
        <taxon>Eukaryota</taxon>
        <taxon>Fungi</taxon>
        <taxon>Dikarya</taxon>
        <taxon>Ascomycota</taxon>
        <taxon>Pezizomycotina</taxon>
        <taxon>Dothideomycetes</taxon>
        <taxon>Pleosporomycetidae</taxon>
        <taxon>Pleosporales</taxon>
        <taxon>Massarineae</taxon>
        <taxon>Massarinaceae</taxon>
        <taxon>Byssothecium</taxon>
    </lineage>
</organism>
<dbReference type="Gene3D" id="2.60.420.10">
    <property type="entry name" value="Maltose phosphorylase, domain 3"/>
    <property type="match status" value="1"/>
</dbReference>
<dbReference type="Pfam" id="PF03636">
    <property type="entry name" value="Glyco_hydro_65N"/>
    <property type="match status" value="1"/>
</dbReference>
<dbReference type="Pfam" id="PF03633">
    <property type="entry name" value="Glyco_hydro_65C"/>
    <property type="match status" value="1"/>
</dbReference>
<keyword evidence="8" id="KW-1185">Reference proteome</keyword>
<dbReference type="InterPro" id="IPR008928">
    <property type="entry name" value="6-hairpin_glycosidase_sf"/>
</dbReference>
<dbReference type="EC" id="3.2.1.28" evidence="3"/>
<evidence type="ECO:0000256" key="2">
    <source>
        <dbReference type="ARBA" id="ARBA00006768"/>
    </source>
</evidence>
<dbReference type="SUPFAM" id="SSF48208">
    <property type="entry name" value="Six-hairpin glycosidases"/>
    <property type="match status" value="1"/>
</dbReference>
<dbReference type="AlphaFoldDB" id="A0A6A5U5G4"/>